<evidence type="ECO:0000256" key="1">
    <source>
        <dbReference type="SAM" id="MobiDB-lite"/>
    </source>
</evidence>
<reference evidence="3 4" key="1">
    <citation type="submission" date="2022-06" db="EMBL/GenBank/DDBJ databases">
        <title>Halogeometricum sp. a new haloarchaeum isolate from saline soil.</title>
        <authorList>
            <person name="Strakova D."/>
            <person name="Galisteo C."/>
            <person name="Sanchez-Porro C."/>
            <person name="Ventosa A."/>
        </authorList>
    </citation>
    <scope>NUCLEOTIDE SEQUENCE [LARGE SCALE GENOMIC DNA]</scope>
    <source>
        <strain evidence="3 4">S1BR25-6</strain>
    </source>
</reference>
<keyword evidence="2" id="KW-0472">Membrane</keyword>
<accession>A0ABU2GL41</accession>
<gene>
    <name evidence="3" type="ORF">NDI76_20475</name>
</gene>
<feature type="region of interest" description="Disordered" evidence="1">
    <location>
        <begin position="127"/>
        <end position="156"/>
    </location>
</feature>
<evidence type="ECO:0000313" key="4">
    <source>
        <dbReference type="Proteomes" id="UP001257060"/>
    </source>
</evidence>
<dbReference type="RefSeq" id="WP_310926038.1">
    <property type="nucleotide sequence ID" value="NZ_JAMQOP010000005.1"/>
</dbReference>
<feature type="transmembrane region" description="Helical" evidence="2">
    <location>
        <begin position="65"/>
        <end position="86"/>
    </location>
</feature>
<keyword evidence="2" id="KW-1133">Transmembrane helix</keyword>
<evidence type="ECO:0000256" key="2">
    <source>
        <dbReference type="SAM" id="Phobius"/>
    </source>
</evidence>
<dbReference type="EMBL" id="JAMQOP010000005">
    <property type="protein sequence ID" value="MDS0301116.1"/>
    <property type="molecule type" value="Genomic_DNA"/>
</dbReference>
<sequence>MVSDERRPHRGFVRRFPEQRNKKRVSQRYQRAMSRSDRSDDGERPEKRRAGGGFAASLQRDLTELVMLIVKGVFTFFAFLVLFFLVRGFVNNFLFLGFVSRFFLTVLLSLVILVAGRRLYRRIRGKPANDPERLESDPDPEVDPEPVEKPEPESEPWQDVVVVEVEDRRNRKDLVLQNTSDDPWDLSGAILVDDRGEEFTFRDGLVINPGDRESLPVEKHLDVTYGAPVTLRTKSGEQYELPWLSVVRERRSNDQ</sequence>
<keyword evidence="2" id="KW-0812">Transmembrane</keyword>
<keyword evidence="4" id="KW-1185">Reference proteome</keyword>
<comment type="caution">
    <text evidence="3">The sequence shown here is derived from an EMBL/GenBank/DDBJ whole genome shotgun (WGS) entry which is preliminary data.</text>
</comment>
<feature type="compositionally biased region" description="Basic and acidic residues" evidence="1">
    <location>
        <begin position="127"/>
        <end position="136"/>
    </location>
</feature>
<organism evidence="3 4">
    <name type="scientific">Halogeometricum salsisoli</name>
    <dbReference type="NCBI Taxonomy" id="2950536"/>
    <lineage>
        <taxon>Archaea</taxon>
        <taxon>Methanobacteriati</taxon>
        <taxon>Methanobacteriota</taxon>
        <taxon>Stenosarchaea group</taxon>
        <taxon>Halobacteria</taxon>
        <taxon>Halobacteriales</taxon>
        <taxon>Haloferacaceae</taxon>
        <taxon>Halogeometricum</taxon>
    </lineage>
</organism>
<evidence type="ECO:0000313" key="3">
    <source>
        <dbReference type="EMBL" id="MDS0301116.1"/>
    </source>
</evidence>
<name>A0ABU2GL41_9EURY</name>
<dbReference type="Proteomes" id="UP001257060">
    <property type="component" value="Unassembled WGS sequence"/>
</dbReference>
<feature type="region of interest" description="Disordered" evidence="1">
    <location>
        <begin position="1"/>
        <end position="51"/>
    </location>
</feature>
<feature type="compositionally biased region" description="Basic and acidic residues" evidence="1">
    <location>
        <begin position="34"/>
        <end position="49"/>
    </location>
</feature>
<protein>
    <submittedName>
        <fullName evidence="3">Lamin tail domain-containing protein</fullName>
    </submittedName>
</protein>
<dbReference type="InterPro" id="IPR036415">
    <property type="entry name" value="Lamin_tail_dom_sf"/>
</dbReference>
<proteinExistence type="predicted"/>
<feature type="transmembrane region" description="Helical" evidence="2">
    <location>
        <begin position="92"/>
        <end position="116"/>
    </location>
</feature>
<dbReference type="SUPFAM" id="SSF74853">
    <property type="entry name" value="Lamin A/C globular tail domain"/>
    <property type="match status" value="1"/>
</dbReference>